<evidence type="ECO:0000256" key="5">
    <source>
        <dbReference type="ARBA" id="ARBA00023274"/>
    </source>
</evidence>
<dbReference type="InterPro" id="IPR023674">
    <property type="entry name" value="Ribosomal_uL1-like"/>
</dbReference>
<feature type="region of interest" description="Disordered" evidence="7">
    <location>
        <begin position="1"/>
        <end position="73"/>
    </location>
</feature>
<dbReference type="InterPro" id="IPR016095">
    <property type="entry name" value="Ribosomal_uL1_3-a/b-sand"/>
</dbReference>
<dbReference type="Gene3D" id="6.10.20.140">
    <property type="entry name" value="50S ribosomal protein L1, Chain A, Domain 1"/>
    <property type="match status" value="1"/>
</dbReference>
<proteinExistence type="inferred from homology"/>
<evidence type="ECO:0000256" key="1">
    <source>
        <dbReference type="ARBA" id="ARBA00010531"/>
    </source>
</evidence>
<dbReference type="STRING" id="1802067.A2966_03945"/>
<reference evidence="8 9" key="1">
    <citation type="journal article" date="2016" name="Nat. Commun.">
        <title>Thousands of microbial genomes shed light on interconnected biogeochemical processes in an aquifer system.</title>
        <authorList>
            <person name="Anantharaman K."/>
            <person name="Brown C.T."/>
            <person name="Hug L.A."/>
            <person name="Sharon I."/>
            <person name="Castelle C.J."/>
            <person name="Probst A.J."/>
            <person name="Thomas B.C."/>
            <person name="Singh A."/>
            <person name="Wilkins M.J."/>
            <person name="Karaoz U."/>
            <person name="Brodie E.L."/>
            <person name="Williams K.H."/>
            <person name="Hubbard S.S."/>
            <person name="Banfield J.F."/>
        </authorList>
    </citation>
    <scope>NUCLEOTIDE SEQUENCE [LARGE SCALE GENOMIC DNA]</scope>
</reference>
<keyword evidence="3" id="KW-0810">Translation regulation</keyword>
<organism evidence="8 9">
    <name type="scientific">Candidatus Roizmanbacteria bacterium RIFCSPLOWO2_01_FULL_41_22</name>
    <dbReference type="NCBI Taxonomy" id="1802067"/>
    <lineage>
        <taxon>Bacteria</taxon>
        <taxon>Candidatus Roizmaniibacteriota</taxon>
    </lineage>
</organism>
<evidence type="ECO:0000313" key="8">
    <source>
        <dbReference type="EMBL" id="OGK51089.1"/>
    </source>
</evidence>
<dbReference type="GO" id="GO:0006417">
    <property type="term" value="P:regulation of translation"/>
    <property type="evidence" value="ECO:0007669"/>
    <property type="project" value="UniProtKB-KW"/>
</dbReference>
<dbReference type="PANTHER" id="PTHR36427:SF3">
    <property type="entry name" value="LARGE RIBOSOMAL SUBUNIT PROTEIN UL1M"/>
    <property type="match status" value="1"/>
</dbReference>
<dbReference type="InterPro" id="IPR028364">
    <property type="entry name" value="Ribosomal_uL1/biogenesis"/>
</dbReference>
<gene>
    <name evidence="8" type="ORF">A2966_03945</name>
</gene>
<name>A0A1F7J664_9BACT</name>
<feature type="compositionally biased region" description="Basic residues" evidence="7">
    <location>
        <begin position="53"/>
        <end position="73"/>
    </location>
</feature>
<dbReference type="PANTHER" id="PTHR36427">
    <property type="entry name" value="54S RIBOSOMAL PROTEIN L1, MITOCHONDRIAL"/>
    <property type="match status" value="1"/>
</dbReference>
<dbReference type="Proteomes" id="UP000176480">
    <property type="component" value="Unassembled WGS sequence"/>
</dbReference>
<protein>
    <recommendedName>
        <fullName evidence="6">Ribosomal protein</fullName>
    </recommendedName>
</protein>
<evidence type="ECO:0000256" key="2">
    <source>
        <dbReference type="ARBA" id="ARBA00022491"/>
    </source>
</evidence>
<dbReference type="GO" id="GO:0003723">
    <property type="term" value="F:RNA binding"/>
    <property type="evidence" value="ECO:0007669"/>
    <property type="project" value="InterPro"/>
</dbReference>
<dbReference type="Pfam" id="PF00687">
    <property type="entry name" value="Ribosomal_L1"/>
    <property type="match status" value="1"/>
</dbReference>
<dbReference type="GO" id="GO:0006412">
    <property type="term" value="P:translation"/>
    <property type="evidence" value="ECO:0007669"/>
    <property type="project" value="InterPro"/>
</dbReference>
<comment type="similarity">
    <text evidence="1 6">Belongs to the universal ribosomal protein uL1 family.</text>
</comment>
<keyword evidence="4 6" id="KW-0689">Ribosomal protein</keyword>
<keyword evidence="2" id="KW-0678">Repressor</keyword>
<feature type="compositionally biased region" description="Basic and acidic residues" evidence="7">
    <location>
        <begin position="16"/>
        <end position="30"/>
    </location>
</feature>
<dbReference type="InterPro" id="IPR023673">
    <property type="entry name" value="Ribosomal_uL1_CS"/>
</dbReference>
<sequence>MGKIRTRALGFEEVEKEQKEDQKKRAAEKKVLKKKEKKQEAKETKVEKEPAVKKARQKPAVAKKPKGKKYQKAKAKVDSKKAYSVEAAIALLKKITYVTFDESVELHLNVLEAGLKGEVSLPHSTGKTVRVKIVDDQVLTNLEKNIINFDVLIAHPTFMPKIAKYARVLGPKGLMPNPKAGTVSPNPQEVAEKFTKGALRWKTEVKFPLIHQMVGKISANQKALVENVQAFLTSVGAKNIKNAVIKTTMSPGIKLHIEKA</sequence>
<evidence type="ECO:0000256" key="3">
    <source>
        <dbReference type="ARBA" id="ARBA00022845"/>
    </source>
</evidence>
<dbReference type="CDD" id="cd00403">
    <property type="entry name" value="Ribosomal_L1"/>
    <property type="match status" value="1"/>
</dbReference>
<evidence type="ECO:0000256" key="7">
    <source>
        <dbReference type="SAM" id="MobiDB-lite"/>
    </source>
</evidence>
<evidence type="ECO:0000256" key="4">
    <source>
        <dbReference type="ARBA" id="ARBA00022980"/>
    </source>
</evidence>
<dbReference type="GO" id="GO:0003735">
    <property type="term" value="F:structural constituent of ribosome"/>
    <property type="evidence" value="ECO:0007669"/>
    <property type="project" value="InterPro"/>
</dbReference>
<evidence type="ECO:0000256" key="6">
    <source>
        <dbReference type="RuleBase" id="RU000659"/>
    </source>
</evidence>
<dbReference type="Gene3D" id="3.40.50.790">
    <property type="match status" value="1"/>
</dbReference>
<dbReference type="GO" id="GO:0015934">
    <property type="term" value="C:large ribosomal subunit"/>
    <property type="evidence" value="ECO:0007669"/>
    <property type="project" value="InterPro"/>
</dbReference>
<dbReference type="AlphaFoldDB" id="A0A1F7J664"/>
<comment type="caution">
    <text evidence="8">The sequence shown here is derived from an EMBL/GenBank/DDBJ whole genome shotgun (WGS) entry which is preliminary data.</text>
</comment>
<dbReference type="SUPFAM" id="SSF56808">
    <property type="entry name" value="Ribosomal protein L1"/>
    <property type="match status" value="1"/>
</dbReference>
<evidence type="ECO:0000313" key="9">
    <source>
        <dbReference type="Proteomes" id="UP000176480"/>
    </source>
</evidence>
<dbReference type="PROSITE" id="PS01199">
    <property type="entry name" value="RIBOSOMAL_L1"/>
    <property type="match status" value="1"/>
</dbReference>
<feature type="compositionally biased region" description="Basic and acidic residues" evidence="7">
    <location>
        <begin position="37"/>
        <end position="52"/>
    </location>
</feature>
<accession>A0A1F7J664</accession>
<keyword evidence="5 6" id="KW-0687">Ribonucleoprotein</keyword>
<dbReference type="EMBL" id="MGAR01000036">
    <property type="protein sequence ID" value="OGK51089.1"/>
    <property type="molecule type" value="Genomic_DNA"/>
</dbReference>
<dbReference type="Gene3D" id="3.30.190.20">
    <property type="match status" value="1"/>
</dbReference>